<reference evidence="2 3" key="1">
    <citation type="submission" date="2016-06" db="EMBL/GenBank/DDBJ databases">
        <authorList>
            <consortium name="Pathogen Informatics"/>
        </authorList>
    </citation>
    <scope>NUCLEOTIDE SEQUENCE [LARGE SCALE GENOMIC DNA]</scope>
</reference>
<organism evidence="2 3">
    <name type="scientific">Plasmodium malariae</name>
    <dbReference type="NCBI Taxonomy" id="5858"/>
    <lineage>
        <taxon>Eukaryota</taxon>
        <taxon>Sar</taxon>
        <taxon>Alveolata</taxon>
        <taxon>Apicomplexa</taxon>
        <taxon>Aconoidasida</taxon>
        <taxon>Haemosporida</taxon>
        <taxon>Plasmodiidae</taxon>
        <taxon>Plasmodium</taxon>
        <taxon>Plasmodium (Plasmodium)</taxon>
    </lineage>
</organism>
<dbReference type="Proteomes" id="UP000219813">
    <property type="component" value="Unassembled WGS sequence"/>
</dbReference>
<feature type="compositionally biased region" description="Polar residues" evidence="1">
    <location>
        <begin position="238"/>
        <end position="286"/>
    </location>
</feature>
<proteinExistence type="predicted"/>
<dbReference type="EMBL" id="FLRL01000044">
    <property type="protein sequence ID" value="SBT86042.1"/>
    <property type="molecule type" value="Genomic_DNA"/>
</dbReference>
<dbReference type="OrthoDB" id="383264at2759"/>
<evidence type="ECO:0000313" key="2">
    <source>
        <dbReference type="EMBL" id="SBT86042.1"/>
    </source>
</evidence>
<feature type="compositionally biased region" description="Basic and acidic residues" evidence="1">
    <location>
        <begin position="223"/>
        <end position="236"/>
    </location>
</feature>
<dbReference type="RefSeq" id="XP_028859267.1">
    <property type="nucleotide sequence ID" value="XM_029006655.1"/>
</dbReference>
<dbReference type="AlphaFoldDB" id="A0A1D3JI02"/>
<accession>A0A1D3JI02</accession>
<gene>
    <name evidence="2" type="primary">PmUG01_00018800</name>
    <name evidence="2" type="ORF">PMUG01_00018800</name>
</gene>
<evidence type="ECO:0000313" key="3">
    <source>
        <dbReference type="Proteomes" id="UP000219813"/>
    </source>
</evidence>
<keyword evidence="3" id="KW-1185">Reference proteome</keyword>
<name>A0A1D3JI02_PLAMA</name>
<dbReference type="KEGG" id="pmal:PMUG01_00018800"/>
<sequence length="731" mass="86602">MDNCFSSKLNVLGSGFLTYYSDLYFKRIIQNIKKKTAKVNKSDKEAFRNVCRDLSKYLINNKSPPPHYISLKDKWEGALKMWLQSYYETIKIHKECPVVLEKNDMKILELKYDEEDFCEKRNTYLTKIQQLKPRISKTCDNEYLQKCNEYNDWINGRNIYFQEKVSLIKGCYRKEPITRKRGKKQETLCNILKEETFRPSLDCLLIDQNPTCKNLQEKKKEVLQEEDQKTAEKPSKTEAPTEQTLQTLQSGETNNSQISLSPETLSHQHRPQTQDQSETEAPNPQVKSKESEAIQTTQDKISDSQINDTDDDAVLTGPNSPTISDSAISRETQSPKSHALKAEFSIPSAGLANSAETPKFSGLFKKKNKIKRRPVKFLRILYPLLSWKKSEFLAHDHLENTLYDNEETIKRIKIKDHNMNYNVNATTPRKDTYKTIIEVHMEVLEKYRNEEWEHKKEEFLKIFLELFTEEEYTTYPNITNDELIKEDTKSINDIEKQKILWNKWIEKHQNLADKLKKEHWFNNLKNDWKRELDNLKKREELKNDPDEIQNIPFSQREKDIWRQWISEKCIIIKQYIKQDLFNYLTDELQIIPDELDNEKIKDSLLLINIGELSNKEDCQELYKYIKKKLLTKLCILVLMSVLEECKKEQDIENNESHLDNYIIKSKEKENSDSKKEFIENLSDFNRNFLGNMENPDYTTNDSFRKEIENWIIEDNTNANSMEKENTADKYY</sequence>
<dbReference type="GeneID" id="39865645"/>
<feature type="compositionally biased region" description="Polar residues" evidence="1">
    <location>
        <begin position="317"/>
        <end position="336"/>
    </location>
</feature>
<evidence type="ECO:0000256" key="1">
    <source>
        <dbReference type="SAM" id="MobiDB-lite"/>
    </source>
</evidence>
<feature type="compositionally biased region" description="Polar residues" evidence="1">
    <location>
        <begin position="293"/>
        <end position="307"/>
    </location>
</feature>
<feature type="region of interest" description="Disordered" evidence="1">
    <location>
        <begin position="223"/>
        <end position="338"/>
    </location>
</feature>
<dbReference type="VEuPathDB" id="PlasmoDB:PmUG01_00018800"/>
<protein>
    <submittedName>
        <fullName evidence="2">STP1 protein</fullName>
    </submittedName>
</protein>